<evidence type="ECO:0000256" key="6">
    <source>
        <dbReference type="SAM" id="Phobius"/>
    </source>
</evidence>
<feature type="transmembrane region" description="Helical" evidence="6">
    <location>
        <begin position="678"/>
        <end position="701"/>
    </location>
</feature>
<dbReference type="InterPro" id="IPR025857">
    <property type="entry name" value="MacB_PCD"/>
</dbReference>
<dbReference type="Pfam" id="PF02687">
    <property type="entry name" value="FtsX"/>
    <property type="match status" value="2"/>
</dbReference>
<sequence length="814" mass="87332">MKRNIWVLLALLAHWRRHPLNLAALLVGLSIATALWSGVQALNAQARQSYAEAAAAVDGPGTRTLVAPNGGMIAQSDYVKLRRAGWKVSPVLEGTIRLGEKNLRIIGVEPLTLPHGARLAGLSRGVSLEKFLTPPGIGYAAPETLRSFQLEAPPQNRTPALPQAQALPEAPPGALVVDVGVAQKLLNRPGQLTKLVVEAEGQTPLGEIVGDALRIAQPEETSDLSRLTDSFHLNLTAFALLSFLVGLFIVHAAFGLAFEQRIAAIRAIRAVGVSAGALVGAMLLELLVLTVAAGGAGLVLGYWMAEALLPNVASTLDSLYGASVSARLQLQPGWIVSGLAMALAGALSAAAGGLFRAFRLPILATRPQAWREAHRHYLRRQALLGAAAIAGALALSAFGQGLAAGFALIAGGLVGAALILPVVVDGALRLGEKCSKGPIAQWFWSDGRQQLPGLSLALMSLLIALAADIGVGGMVEGFRVSFTRWLDERLIAEVYFEARDDAAAAKIEDWLRRRPEVEAILPAWRTRTKIDPWPAEVFAMRPHQTYREHFPLLEQSEGAWDRLARGDAALISEQLARRLKLGLGDAVDVPTEAGIRRVAVVGVYADYGNPFGQLRVDAAAFERQWPHAPRINYSLRVAQEKAAGLIRDMQEEIGPLLARLVDQAYVKQLSLSIFERTFAVTAALNVLTLIISATALLFSLLTIGEMRLAQLAPVWALGVSRRRLAGLELIRALVFACAVAFCALPLGLFMSWCLVAVVNVAAFGWRLPFHAFPAQWAQIFAVALATALAAALWPAIRLARREPVDLLRVFASER</sequence>
<keyword evidence="3 6" id="KW-0812">Transmembrane</keyword>
<dbReference type="Proteomes" id="UP000309061">
    <property type="component" value="Chromosome"/>
</dbReference>
<reference evidence="9 10" key="1">
    <citation type="submission" date="2019-11" db="EMBL/GenBank/DDBJ databases">
        <title>The genome sequence of Methylocystis heyeri.</title>
        <authorList>
            <person name="Oshkin I.Y."/>
            <person name="Miroshnikov K."/>
            <person name="Dedysh S.N."/>
        </authorList>
    </citation>
    <scope>NUCLEOTIDE SEQUENCE [LARGE SCALE GENOMIC DNA]</scope>
    <source>
        <strain evidence="9 10">H2</strain>
    </source>
</reference>
<evidence type="ECO:0000259" key="7">
    <source>
        <dbReference type="Pfam" id="PF02687"/>
    </source>
</evidence>
<proteinExistence type="predicted"/>
<feature type="transmembrane region" description="Helical" evidence="6">
    <location>
        <begin position="777"/>
        <end position="796"/>
    </location>
</feature>
<evidence type="ECO:0000256" key="3">
    <source>
        <dbReference type="ARBA" id="ARBA00022692"/>
    </source>
</evidence>
<organism evidence="9 10">
    <name type="scientific">Methylocystis heyeri</name>
    <dbReference type="NCBI Taxonomy" id="391905"/>
    <lineage>
        <taxon>Bacteria</taxon>
        <taxon>Pseudomonadati</taxon>
        <taxon>Pseudomonadota</taxon>
        <taxon>Alphaproteobacteria</taxon>
        <taxon>Hyphomicrobiales</taxon>
        <taxon>Methylocystaceae</taxon>
        <taxon>Methylocystis</taxon>
    </lineage>
</organism>
<evidence type="ECO:0000256" key="2">
    <source>
        <dbReference type="ARBA" id="ARBA00022475"/>
    </source>
</evidence>
<feature type="domain" description="MacB-like periplasmic core" evidence="8">
    <location>
        <begin position="456"/>
        <end position="625"/>
    </location>
</feature>
<dbReference type="RefSeq" id="WP_136497437.1">
    <property type="nucleotide sequence ID" value="NZ_CP046052.1"/>
</dbReference>
<keyword evidence="2" id="KW-1003">Cell membrane</keyword>
<feature type="domain" description="ABC3 transporter permease C-terminal" evidence="7">
    <location>
        <begin position="237"/>
        <end position="360"/>
    </location>
</feature>
<feature type="transmembrane region" description="Helical" evidence="6">
    <location>
        <begin position="235"/>
        <end position="258"/>
    </location>
</feature>
<evidence type="ECO:0000256" key="5">
    <source>
        <dbReference type="ARBA" id="ARBA00023136"/>
    </source>
</evidence>
<feature type="transmembrane region" description="Helical" evidence="6">
    <location>
        <begin position="378"/>
        <end position="398"/>
    </location>
</feature>
<feature type="transmembrane region" description="Helical" evidence="6">
    <location>
        <begin position="732"/>
        <end position="765"/>
    </location>
</feature>
<feature type="transmembrane region" description="Helical" evidence="6">
    <location>
        <begin position="334"/>
        <end position="358"/>
    </location>
</feature>
<gene>
    <name evidence="9" type="ORF">H2LOC_017370</name>
</gene>
<dbReference type="Pfam" id="PF12704">
    <property type="entry name" value="MacB_PCD"/>
    <property type="match status" value="1"/>
</dbReference>
<name>A0A6B8KK38_9HYPH</name>
<evidence type="ECO:0000313" key="9">
    <source>
        <dbReference type="EMBL" id="QGM47315.1"/>
    </source>
</evidence>
<evidence type="ECO:0000313" key="10">
    <source>
        <dbReference type="Proteomes" id="UP000309061"/>
    </source>
</evidence>
<dbReference type="InterPro" id="IPR003838">
    <property type="entry name" value="ABC3_permease_C"/>
</dbReference>
<feature type="transmembrane region" description="Helical" evidence="6">
    <location>
        <begin position="404"/>
        <end position="430"/>
    </location>
</feature>
<evidence type="ECO:0000256" key="1">
    <source>
        <dbReference type="ARBA" id="ARBA00004651"/>
    </source>
</evidence>
<dbReference type="EMBL" id="CP046052">
    <property type="protein sequence ID" value="QGM47315.1"/>
    <property type="molecule type" value="Genomic_DNA"/>
</dbReference>
<dbReference type="GO" id="GO:0005886">
    <property type="term" value="C:plasma membrane"/>
    <property type="evidence" value="ECO:0007669"/>
    <property type="project" value="UniProtKB-SubCell"/>
</dbReference>
<keyword evidence="10" id="KW-1185">Reference proteome</keyword>
<feature type="domain" description="ABC3 transporter permease C-terminal" evidence="7">
    <location>
        <begin position="685"/>
        <end position="803"/>
    </location>
</feature>
<comment type="subcellular location">
    <subcellularLocation>
        <location evidence="1">Cell membrane</location>
        <topology evidence="1">Multi-pass membrane protein</topology>
    </subcellularLocation>
</comment>
<dbReference type="KEGG" id="mhey:H2LOC_017370"/>
<dbReference type="AlphaFoldDB" id="A0A6B8KK38"/>
<evidence type="ECO:0000256" key="4">
    <source>
        <dbReference type="ARBA" id="ARBA00022989"/>
    </source>
</evidence>
<feature type="transmembrane region" description="Helical" evidence="6">
    <location>
        <begin position="270"/>
        <end position="303"/>
    </location>
</feature>
<accession>A0A6B8KK38</accession>
<evidence type="ECO:0000259" key="8">
    <source>
        <dbReference type="Pfam" id="PF12704"/>
    </source>
</evidence>
<dbReference type="OrthoDB" id="343744at2"/>
<protein>
    <submittedName>
        <fullName evidence="9">FtsX-like permease family protein</fullName>
    </submittedName>
</protein>
<keyword evidence="5 6" id="KW-0472">Membrane</keyword>
<dbReference type="PANTHER" id="PTHR30287">
    <property type="entry name" value="MEMBRANE COMPONENT OF PREDICTED ABC SUPERFAMILY METABOLITE UPTAKE TRANSPORTER"/>
    <property type="match status" value="1"/>
</dbReference>
<keyword evidence="4 6" id="KW-1133">Transmembrane helix</keyword>
<dbReference type="PANTHER" id="PTHR30287:SF2">
    <property type="entry name" value="BLL1001 PROTEIN"/>
    <property type="match status" value="1"/>
</dbReference>
<feature type="transmembrane region" description="Helical" evidence="6">
    <location>
        <begin position="451"/>
        <end position="475"/>
    </location>
</feature>
<dbReference type="InterPro" id="IPR038766">
    <property type="entry name" value="Membrane_comp_ABC_pdt"/>
</dbReference>